<name>Q9TX98_CAEEL</name>
<protein>
    <submittedName>
        <fullName>GLP-1 protein</fullName>
    </submittedName>
</protein>
<feature type="domain" description="EGF-like" evidence="1">
    <location>
        <begin position="27"/>
        <end position="38"/>
    </location>
</feature>
<organism>
    <name type="scientific">Caenorhabditis elegans</name>
    <dbReference type="NCBI Taxonomy" id="6239"/>
    <lineage>
        <taxon>Eukaryota</taxon>
        <taxon>Metazoa</taxon>
        <taxon>Ecdysozoa</taxon>
        <taxon>Nematoda</taxon>
        <taxon>Chromadorea</taxon>
        <taxon>Rhabditida</taxon>
        <taxon>Rhabditina</taxon>
        <taxon>Rhabditomorpha</taxon>
        <taxon>Rhabditoidea</taxon>
        <taxon>Rhabditidae</taxon>
        <taxon>Peloderinae</taxon>
        <taxon>Caenorhabditis</taxon>
    </lineage>
</organism>
<dbReference type="Gene3D" id="2.10.25.10">
    <property type="entry name" value="Laminin"/>
    <property type="match status" value="1"/>
</dbReference>
<evidence type="ECO:0000259" key="1">
    <source>
        <dbReference type="PROSITE" id="PS01186"/>
    </source>
</evidence>
<dbReference type="SUPFAM" id="SSF57196">
    <property type="entry name" value="EGF/Laminin"/>
    <property type="match status" value="1"/>
</dbReference>
<dbReference type="InterPro" id="IPR000742">
    <property type="entry name" value="EGF"/>
</dbReference>
<dbReference type="HOGENOM" id="CLU_005264_0_0_1"/>
<accession>Q9TX98</accession>
<sequence length="39" mass="4530">RTECALMGNICNHGRCPNRDEDKNFRCVCDSGYEEEFCN</sequence>
<dbReference type="PROSITE" id="PS01186">
    <property type="entry name" value="EGF_2"/>
    <property type="match status" value="1"/>
</dbReference>
<proteinExistence type="predicted"/>
<dbReference type="AlphaFoldDB" id="Q9TX98"/>
<reference key="1">
    <citation type="journal article" date="1992" name="Mol. Biol. Cell">
        <title>Molecular basis of loss-of-function mutations in the glp-1 gene of Caenorhabditis elegans.</title>
        <authorList>
            <person name="Kodoyianni V."/>
            <person name="Maine E.M."/>
            <person name="Kimble J."/>
        </authorList>
    </citation>
    <scope>NUCLEOTIDE SEQUENCE</scope>
</reference>